<sequence length="687" mass="74393">MLDLNKKAALALCITLAASITSAASPFIDLAKEALDGQVKITPAGTLNTGKASYVFQTSDQSSDWSGKLHKRMLVNNADNSFKLGANPSWEAGELLTEAYNPRTIATYNSVTNKTVLFNLTNLPHKDQMALSALAGGSFDAQLGEKRIRYLSGERELEQSASTITITNTTFRKRSSLLGDIVHSIPVLVGKAGNANADKKAQRFLTNQSSRPDVVYVGANDGMLHAFDAESGSELFAYIPSPLIAKLSKLTSINYQHDAYMDGNIGIRAVQIDGVWKTVLSAGMGAGAKGVFALDISMPNDFMNGLGALFEFTEQDDADIGYITCAPRIIKLTTNRGREAYFVAIPSGYNSSNRNGDAFLFLLSLDKKSSEPWMLNRNYFKIKAANSNPHNANALAAPAFALSAQGAAKLAYAGDLQGNLWRFDLQKDLDKPNVARIIFTAKDHQGNSQPISAQPLITNAPQGGYLVLFGTSKYVEAADKDPQAFKTNSFYAVRDSTKGNAAISGRDELAQRKLTRTTKWRKTGNTVSGAAFNYGENSSDKKGWYIDFASSNKSGERSIEPAVAEHGYVFFNTHTPGTNLQAPSSNSYAINVLTGFSASQDSITGYSTTNVVLTRPIVVLDSENTFKEAGGRTVKRTNYSVITIEPNARGNSVEIIESGSVSASRAGRLSWREIQNWRELNSIQNSK</sequence>
<evidence type="ECO:0000256" key="5">
    <source>
        <dbReference type="ARBA" id="ARBA00022837"/>
    </source>
</evidence>
<dbReference type="Pfam" id="PF05567">
    <property type="entry name" value="T4P_PilY1"/>
    <property type="match status" value="1"/>
</dbReference>
<dbReference type="EMBL" id="SMYL01000009">
    <property type="protein sequence ID" value="TDK63524.1"/>
    <property type="molecule type" value="Genomic_DNA"/>
</dbReference>
<dbReference type="SUPFAM" id="SSF50998">
    <property type="entry name" value="Quinoprotein alcohol dehydrogenase-like"/>
    <property type="match status" value="1"/>
</dbReference>
<feature type="domain" description="PilY1 beta-propeller" evidence="8">
    <location>
        <begin position="178"/>
        <end position="506"/>
    </location>
</feature>
<evidence type="ECO:0000256" key="4">
    <source>
        <dbReference type="ARBA" id="ARBA00022723"/>
    </source>
</evidence>
<comment type="subcellular location">
    <subcellularLocation>
        <location evidence="1">Fimbrium</location>
    </subcellularLocation>
</comment>
<dbReference type="OrthoDB" id="7156875at2"/>
<evidence type="ECO:0000256" key="1">
    <source>
        <dbReference type="ARBA" id="ARBA00004561"/>
    </source>
</evidence>
<evidence type="ECO:0000259" key="8">
    <source>
        <dbReference type="Pfam" id="PF05567"/>
    </source>
</evidence>
<keyword evidence="10" id="KW-1185">Reference proteome</keyword>
<dbReference type="InterPro" id="IPR011047">
    <property type="entry name" value="Quinoprotein_ADH-like_sf"/>
</dbReference>
<feature type="chain" id="PRO_5020226464" description="PilY1 beta-propeller domain-containing protein" evidence="7">
    <location>
        <begin position="24"/>
        <end position="687"/>
    </location>
</feature>
<protein>
    <recommendedName>
        <fullName evidence="8">PilY1 beta-propeller domain-containing protein</fullName>
    </recommendedName>
</protein>
<evidence type="ECO:0000256" key="7">
    <source>
        <dbReference type="SAM" id="SignalP"/>
    </source>
</evidence>
<reference evidence="9 10" key="1">
    <citation type="submission" date="2019-03" db="EMBL/GenBank/DDBJ databases">
        <title>Sapientia aquatica gen. nov., sp. nov., isolated from a crater lake.</title>
        <authorList>
            <person name="Felfoldi T."/>
            <person name="Szabo A."/>
            <person name="Toth E."/>
            <person name="Schumann P."/>
            <person name="Keki Z."/>
            <person name="Marialigeti K."/>
            <person name="Mathe I."/>
        </authorList>
    </citation>
    <scope>NUCLEOTIDE SEQUENCE [LARGE SCALE GENOMIC DNA]</scope>
    <source>
        <strain evidence="9 10">SA-152</strain>
    </source>
</reference>
<dbReference type="Proteomes" id="UP000294829">
    <property type="component" value="Unassembled WGS sequence"/>
</dbReference>
<dbReference type="GO" id="GO:0046872">
    <property type="term" value="F:metal ion binding"/>
    <property type="evidence" value="ECO:0007669"/>
    <property type="project" value="UniProtKB-KW"/>
</dbReference>
<keyword evidence="3" id="KW-1029">Fimbrium biogenesis</keyword>
<dbReference type="GO" id="GO:0009289">
    <property type="term" value="C:pilus"/>
    <property type="evidence" value="ECO:0007669"/>
    <property type="project" value="UniProtKB-SubCell"/>
</dbReference>
<evidence type="ECO:0000256" key="2">
    <source>
        <dbReference type="ARBA" id="ARBA00008387"/>
    </source>
</evidence>
<organism evidence="9 10">
    <name type="scientific">Sapientia aquatica</name>
    <dbReference type="NCBI Taxonomy" id="1549640"/>
    <lineage>
        <taxon>Bacteria</taxon>
        <taxon>Pseudomonadati</taxon>
        <taxon>Pseudomonadota</taxon>
        <taxon>Betaproteobacteria</taxon>
        <taxon>Burkholderiales</taxon>
        <taxon>Oxalobacteraceae</taxon>
        <taxon>Sapientia</taxon>
    </lineage>
</organism>
<proteinExistence type="inferred from homology"/>
<keyword evidence="6" id="KW-0281">Fimbrium</keyword>
<gene>
    <name evidence="9" type="ORF">E2I14_15080</name>
</gene>
<keyword evidence="7" id="KW-0732">Signal</keyword>
<dbReference type="InterPro" id="IPR008707">
    <property type="entry name" value="B-propeller_PilY1"/>
</dbReference>
<keyword evidence="4" id="KW-0479">Metal-binding</keyword>
<dbReference type="AlphaFoldDB" id="A0A4R5VW99"/>
<keyword evidence="5" id="KW-0106">Calcium</keyword>
<name>A0A4R5VW99_9BURK</name>
<dbReference type="RefSeq" id="WP_133330007.1">
    <property type="nucleotide sequence ID" value="NZ_SMYL01000009.1"/>
</dbReference>
<evidence type="ECO:0000313" key="9">
    <source>
        <dbReference type="EMBL" id="TDK63524.1"/>
    </source>
</evidence>
<evidence type="ECO:0000313" key="10">
    <source>
        <dbReference type="Proteomes" id="UP000294829"/>
    </source>
</evidence>
<accession>A0A4R5VW99</accession>
<comment type="caution">
    <text evidence="9">The sequence shown here is derived from an EMBL/GenBank/DDBJ whole genome shotgun (WGS) entry which is preliminary data.</text>
</comment>
<evidence type="ECO:0000256" key="6">
    <source>
        <dbReference type="ARBA" id="ARBA00023263"/>
    </source>
</evidence>
<evidence type="ECO:0000256" key="3">
    <source>
        <dbReference type="ARBA" id="ARBA00022558"/>
    </source>
</evidence>
<feature type="signal peptide" evidence="7">
    <location>
        <begin position="1"/>
        <end position="23"/>
    </location>
</feature>
<comment type="similarity">
    <text evidence="2">Belongs to the PilY1 family.</text>
</comment>